<dbReference type="SMART" id="SM00355">
    <property type="entry name" value="ZnF_C2H2"/>
    <property type="match status" value="5"/>
</dbReference>
<dbReference type="WBParaSite" id="BXY_1522500.1">
    <property type="protein sequence ID" value="BXY_1522500.1"/>
    <property type="gene ID" value="BXY_1522500"/>
</dbReference>
<dbReference type="EMBL" id="CAJFDI010000003">
    <property type="protein sequence ID" value="CAD5222289.1"/>
    <property type="molecule type" value="Genomic_DNA"/>
</dbReference>
<proteinExistence type="predicted"/>
<reference evidence="11" key="1">
    <citation type="submission" date="2016-11" db="UniProtKB">
        <authorList>
            <consortium name="WormBaseParasite"/>
        </authorList>
    </citation>
    <scope>IDENTIFICATION</scope>
</reference>
<dbReference type="GO" id="GO:0008270">
    <property type="term" value="F:zinc ion binding"/>
    <property type="evidence" value="ECO:0007669"/>
    <property type="project" value="UniProtKB-KW"/>
</dbReference>
<evidence type="ECO:0000256" key="5">
    <source>
        <dbReference type="PROSITE-ProRule" id="PRU00042"/>
    </source>
</evidence>
<evidence type="ECO:0000313" key="10">
    <source>
        <dbReference type="Proteomes" id="UP000659654"/>
    </source>
</evidence>
<dbReference type="PANTHER" id="PTHR24379:SF121">
    <property type="entry name" value="C2H2-TYPE DOMAIN-CONTAINING PROTEIN"/>
    <property type="match status" value="1"/>
</dbReference>
<keyword evidence="2" id="KW-0677">Repeat</keyword>
<dbReference type="AlphaFoldDB" id="A0A1I7SQB5"/>
<evidence type="ECO:0000256" key="3">
    <source>
        <dbReference type="ARBA" id="ARBA00022771"/>
    </source>
</evidence>
<dbReference type="PANTHER" id="PTHR24379">
    <property type="entry name" value="KRAB AND ZINC FINGER DOMAIN-CONTAINING"/>
    <property type="match status" value="1"/>
</dbReference>
<feature type="domain" description="C2H2-type" evidence="6">
    <location>
        <begin position="127"/>
        <end position="155"/>
    </location>
</feature>
<dbReference type="Proteomes" id="UP000582659">
    <property type="component" value="Unassembled WGS sequence"/>
</dbReference>
<evidence type="ECO:0000313" key="9">
    <source>
        <dbReference type="Proteomes" id="UP000095284"/>
    </source>
</evidence>
<protein>
    <submittedName>
        <fullName evidence="7">(pine wood nematode) hypothetical protein</fullName>
    </submittedName>
    <submittedName>
        <fullName evidence="11">C2H2-type domain-containing protein</fullName>
    </submittedName>
</protein>
<dbReference type="eggNOG" id="ENOG502SZEU">
    <property type="taxonomic scope" value="Eukaryota"/>
</dbReference>
<gene>
    <name evidence="7" type="ORF">BXYJ_LOCUS7257</name>
</gene>
<evidence type="ECO:0000313" key="7">
    <source>
        <dbReference type="EMBL" id="CAD5222289.1"/>
    </source>
</evidence>
<dbReference type="Proteomes" id="UP000659654">
    <property type="component" value="Unassembled WGS sequence"/>
</dbReference>
<keyword evidence="4" id="KW-0862">Zinc</keyword>
<evidence type="ECO:0000256" key="1">
    <source>
        <dbReference type="ARBA" id="ARBA00022723"/>
    </source>
</evidence>
<dbReference type="PROSITE" id="PS50157">
    <property type="entry name" value="ZINC_FINGER_C2H2_2"/>
    <property type="match status" value="1"/>
</dbReference>
<keyword evidence="3 5" id="KW-0863">Zinc-finger</keyword>
<accession>A0A1I7SQB5</accession>
<dbReference type="PROSITE" id="PS00028">
    <property type="entry name" value="ZINC_FINGER_C2H2_1"/>
    <property type="match status" value="3"/>
</dbReference>
<organism evidence="9 11">
    <name type="scientific">Bursaphelenchus xylophilus</name>
    <name type="common">Pinewood nematode worm</name>
    <name type="synonym">Aphelenchoides xylophilus</name>
    <dbReference type="NCBI Taxonomy" id="6326"/>
    <lineage>
        <taxon>Eukaryota</taxon>
        <taxon>Metazoa</taxon>
        <taxon>Ecdysozoa</taxon>
        <taxon>Nematoda</taxon>
        <taxon>Chromadorea</taxon>
        <taxon>Rhabditida</taxon>
        <taxon>Tylenchina</taxon>
        <taxon>Tylenchomorpha</taxon>
        <taxon>Aphelenchoidea</taxon>
        <taxon>Aphelenchoididae</taxon>
        <taxon>Bursaphelenchus</taxon>
    </lineage>
</organism>
<keyword evidence="1" id="KW-0479">Metal-binding</keyword>
<sequence>MRVLRQRPIRVTYTIDESSDETDVDCKSTVSEGELIERTVNINPFGQKDFPIWQCYSCELGFRDHLDFYSHVTNMHSEFLDVKMKARISRPVKKGRVFCGVCRDIFDSHEEHETIHYSTKLGKGAMIECTNCYKTFDTVDQMKAHHSKAHTIVRPSIYQSCCVCKRLFNNRNVRDQHFITHLPFIVQKTMEKVDQMHVFMGELSIGNQCPLCGFIVSTRKSLRQHAIFQHCLRSFDDLQKFLGPKLEGIDKNELKIVKKVISNPDLLWKRSRQTVSECDTGRVKQEVVKVKAMDDLDASLMSKKVKLEPNSEEEIILDENFRESQKRNQLRAYMLQIGVDPENPTKCRICGEEQDDLILLEVHLAMKHINLAKNRSAIPSSEDSDSSYSST</sequence>
<evidence type="ECO:0000256" key="2">
    <source>
        <dbReference type="ARBA" id="ARBA00022737"/>
    </source>
</evidence>
<reference evidence="8" key="2">
    <citation type="submission" date="2020-08" db="EMBL/GenBank/DDBJ databases">
        <authorList>
            <person name="Kikuchi T."/>
        </authorList>
    </citation>
    <scope>NUCLEOTIDE SEQUENCE</scope>
    <source>
        <strain evidence="7">Ka4C1</strain>
    </source>
</reference>
<name>A0A1I7SQB5_BURXY</name>
<dbReference type="OrthoDB" id="5795386at2759"/>
<evidence type="ECO:0000259" key="6">
    <source>
        <dbReference type="PROSITE" id="PS50157"/>
    </source>
</evidence>
<evidence type="ECO:0000313" key="8">
    <source>
        <dbReference type="EMBL" id="CAG9109695.1"/>
    </source>
</evidence>
<dbReference type="EMBL" id="CAJFCV020000003">
    <property type="protein sequence ID" value="CAG9109695.1"/>
    <property type="molecule type" value="Genomic_DNA"/>
</dbReference>
<evidence type="ECO:0000313" key="11">
    <source>
        <dbReference type="WBParaSite" id="BXY_1522500.1"/>
    </source>
</evidence>
<dbReference type="InterPro" id="IPR013087">
    <property type="entry name" value="Znf_C2H2_type"/>
</dbReference>
<dbReference type="Proteomes" id="UP000095284">
    <property type="component" value="Unplaced"/>
</dbReference>
<keyword evidence="10" id="KW-1185">Reference proteome</keyword>
<evidence type="ECO:0000256" key="4">
    <source>
        <dbReference type="ARBA" id="ARBA00022833"/>
    </source>
</evidence>